<accession>A0A0R3WTM0</accession>
<feature type="region of interest" description="Disordered" evidence="1">
    <location>
        <begin position="136"/>
        <end position="187"/>
    </location>
</feature>
<dbReference type="AlphaFoldDB" id="A0A0R3WTM0"/>
<dbReference type="STRING" id="6205.A0A0R3WTM0"/>
<feature type="compositionally biased region" description="Polar residues" evidence="1">
    <location>
        <begin position="175"/>
        <end position="187"/>
    </location>
</feature>
<organism evidence="4">
    <name type="scientific">Hydatigena taeniaeformis</name>
    <name type="common">Feline tapeworm</name>
    <name type="synonym">Taenia taeniaeformis</name>
    <dbReference type="NCBI Taxonomy" id="6205"/>
    <lineage>
        <taxon>Eukaryota</taxon>
        <taxon>Metazoa</taxon>
        <taxon>Spiralia</taxon>
        <taxon>Lophotrochozoa</taxon>
        <taxon>Platyhelminthes</taxon>
        <taxon>Cestoda</taxon>
        <taxon>Eucestoda</taxon>
        <taxon>Cyclophyllidea</taxon>
        <taxon>Taeniidae</taxon>
        <taxon>Hydatigera</taxon>
    </lineage>
</organism>
<sequence>MESCTYLDQPPSSRWTVWHFTGRPLAHETVEKRANPRPATVDLPAVTEHELYQVLPRPFPPDQLPPPPALPIGQRADGKSVAQLPAIRLEKPKAYVPPSLRNRSATAIHAANVASGRPNRNLCSAAHLAFTSDTGATATAPRGPIGGVAIESGASKQGGKKKKKKGGNGSGGNQPAETQQTSPNQKQINFLRKKLGEIERLKVLQKTTRLENTQLEKIAREEGLRRELEQLELCK</sequence>
<protein>
    <submittedName>
        <fullName evidence="4">WIBG Mago-binding domain-containing protein</fullName>
    </submittedName>
</protein>
<name>A0A0R3WTM0_HYDTA</name>
<dbReference type="OrthoDB" id="6270683at2759"/>
<reference evidence="4" key="1">
    <citation type="submission" date="2017-02" db="UniProtKB">
        <authorList>
            <consortium name="WormBaseParasite"/>
        </authorList>
    </citation>
    <scope>IDENTIFICATION</scope>
</reference>
<evidence type="ECO:0000313" key="3">
    <source>
        <dbReference type="Proteomes" id="UP000274429"/>
    </source>
</evidence>
<reference evidence="2 3" key="2">
    <citation type="submission" date="2018-11" db="EMBL/GenBank/DDBJ databases">
        <authorList>
            <consortium name="Pathogen Informatics"/>
        </authorList>
    </citation>
    <scope>NUCLEOTIDE SEQUENCE [LARGE SCALE GENOMIC DNA]</scope>
</reference>
<gene>
    <name evidence="2" type="ORF">TTAC_LOCUS4095</name>
</gene>
<dbReference type="EMBL" id="UYWX01003649">
    <property type="protein sequence ID" value="VDM24161.1"/>
    <property type="molecule type" value="Genomic_DNA"/>
</dbReference>
<dbReference type="WBParaSite" id="TTAC_0000411001-mRNA-1">
    <property type="protein sequence ID" value="TTAC_0000411001-mRNA-1"/>
    <property type="gene ID" value="TTAC_0000411001"/>
</dbReference>
<keyword evidence="3" id="KW-1185">Reference proteome</keyword>
<dbReference type="Proteomes" id="UP000274429">
    <property type="component" value="Unassembled WGS sequence"/>
</dbReference>
<proteinExistence type="predicted"/>
<evidence type="ECO:0000256" key="1">
    <source>
        <dbReference type="SAM" id="MobiDB-lite"/>
    </source>
</evidence>
<evidence type="ECO:0000313" key="4">
    <source>
        <dbReference type="WBParaSite" id="TTAC_0000411001-mRNA-1"/>
    </source>
</evidence>
<evidence type="ECO:0000313" key="2">
    <source>
        <dbReference type="EMBL" id="VDM24161.1"/>
    </source>
</evidence>